<evidence type="ECO:0000256" key="1">
    <source>
        <dbReference type="SAM" id="Phobius"/>
    </source>
</evidence>
<keyword evidence="1" id="KW-0812">Transmembrane</keyword>
<dbReference type="Pfam" id="PF26059">
    <property type="entry name" value="DUF8020"/>
    <property type="match status" value="1"/>
</dbReference>
<evidence type="ECO:0000313" key="4">
    <source>
        <dbReference type="EMBL" id="SUA76454.1"/>
    </source>
</evidence>
<dbReference type="Proteomes" id="UP000255467">
    <property type="component" value="Unassembled WGS sequence"/>
</dbReference>
<protein>
    <recommendedName>
        <fullName evidence="3">DUF8020 domain-containing protein</fullName>
    </recommendedName>
</protein>
<feature type="transmembrane region" description="Helical" evidence="1">
    <location>
        <begin position="172"/>
        <end position="191"/>
    </location>
</feature>
<evidence type="ECO:0000313" key="5">
    <source>
        <dbReference type="Proteomes" id="UP000255467"/>
    </source>
</evidence>
<feature type="chain" id="PRO_5016845704" description="DUF8020 domain-containing protein" evidence="2">
    <location>
        <begin position="27"/>
        <end position="202"/>
    </location>
</feature>
<feature type="signal peptide" evidence="2">
    <location>
        <begin position="1"/>
        <end position="26"/>
    </location>
</feature>
<accession>A0A378YH39</accession>
<dbReference type="InterPro" id="IPR058333">
    <property type="entry name" value="DUF8020"/>
</dbReference>
<feature type="domain" description="DUF8020" evidence="3">
    <location>
        <begin position="43"/>
        <end position="117"/>
    </location>
</feature>
<keyword evidence="5" id="KW-1185">Reference proteome</keyword>
<keyword evidence="1" id="KW-1133">Transmembrane helix</keyword>
<organism evidence="4 5">
    <name type="scientific">Nocardia otitidiscaviarum</name>
    <dbReference type="NCBI Taxonomy" id="1823"/>
    <lineage>
        <taxon>Bacteria</taxon>
        <taxon>Bacillati</taxon>
        <taxon>Actinomycetota</taxon>
        <taxon>Actinomycetes</taxon>
        <taxon>Mycobacteriales</taxon>
        <taxon>Nocardiaceae</taxon>
        <taxon>Nocardia</taxon>
    </lineage>
</organism>
<keyword evidence="2" id="KW-0732">Signal</keyword>
<evidence type="ECO:0000259" key="3">
    <source>
        <dbReference type="Pfam" id="PF26059"/>
    </source>
</evidence>
<dbReference type="EMBL" id="UGRY01000002">
    <property type="protein sequence ID" value="SUA76454.1"/>
    <property type="molecule type" value="Genomic_DNA"/>
</dbReference>
<sequence>MKFGRFATVAFLTVAALGITAGGVGAAPESTPRELSASGDDQGVRYHAVLSDFSRSLTTAVSGGTFAVDADATAVTLTSDAGEVVATVPLAYEISGTTVEVAHRISDDGRELALEPTVTASEIGEMQPINSMARLTNEINDNVVGVVVGGVLGGLIGTVLGMGFFSILTGPIGLLVGAIAGGYAMGGQPFLDAVTAVVSGQP</sequence>
<dbReference type="OrthoDB" id="4559858at2"/>
<proteinExistence type="predicted"/>
<evidence type="ECO:0000256" key="2">
    <source>
        <dbReference type="SAM" id="SignalP"/>
    </source>
</evidence>
<dbReference type="STRING" id="1406858.GCA_000710895_07190"/>
<dbReference type="RefSeq" id="WP_039809705.1">
    <property type="nucleotide sequence ID" value="NZ_JADLRH010000001.1"/>
</dbReference>
<keyword evidence="1" id="KW-0472">Membrane</keyword>
<name>A0A378YH39_9NOCA</name>
<reference evidence="4 5" key="1">
    <citation type="submission" date="2018-06" db="EMBL/GenBank/DDBJ databases">
        <authorList>
            <consortium name="Pathogen Informatics"/>
            <person name="Doyle S."/>
        </authorList>
    </citation>
    <scope>NUCLEOTIDE SEQUENCE [LARGE SCALE GENOMIC DNA]</scope>
    <source>
        <strain evidence="4 5">NCTC1934</strain>
    </source>
</reference>
<feature type="transmembrane region" description="Helical" evidence="1">
    <location>
        <begin position="143"/>
        <end position="165"/>
    </location>
</feature>
<dbReference type="AlphaFoldDB" id="A0A378YH39"/>
<gene>
    <name evidence="4" type="ORF">NCTC1934_02556</name>
</gene>